<keyword evidence="12" id="KW-0675">Receptor</keyword>
<comment type="similarity">
    <text evidence="8 9">Belongs to the TonB-dependent receptor family.</text>
</comment>
<keyword evidence="6 8" id="KW-0472">Membrane</keyword>
<reference evidence="13" key="1">
    <citation type="submission" date="2006-01" db="EMBL/GenBank/DDBJ databases">
        <title>Complete sequence of Novosphingobium aromaticivorans DSM 12444.</title>
        <authorList>
            <consortium name="US DOE Joint Genome Institute"/>
            <person name="Copeland A."/>
            <person name="Lucas S."/>
            <person name="Lapidus A."/>
            <person name="Barry K."/>
            <person name="Detter J.C."/>
            <person name="Glavina T."/>
            <person name="Hammon N."/>
            <person name="Israni S."/>
            <person name="Pitluck S."/>
            <person name="Chain P."/>
            <person name="Malfatti S."/>
            <person name="Shin M."/>
            <person name="Vergez L."/>
            <person name="Schmutz J."/>
            <person name="Larimer F."/>
            <person name="Land M."/>
            <person name="Kyrpides N."/>
            <person name="Ivanova N."/>
            <person name="Fredrickson J."/>
            <person name="Balkwill D."/>
            <person name="Romine M.F."/>
            <person name="Richardson P."/>
        </authorList>
    </citation>
    <scope>NUCLEOTIDE SEQUENCE [LARGE SCALE GENOMIC DNA]</scope>
    <source>
        <strain evidence="13">ATCC 700278 / DSM 12444 / CCUG 56034 / CIP 105152 / NBRC 16084 / F199</strain>
    </source>
</reference>
<organism evidence="12 13">
    <name type="scientific">Novosphingobium aromaticivorans (strain ATCC 700278 / DSM 12444 / CCUG 56034 / CIP 105152 / NBRC 16084 / F199)</name>
    <dbReference type="NCBI Taxonomy" id="279238"/>
    <lineage>
        <taxon>Bacteria</taxon>
        <taxon>Pseudomonadati</taxon>
        <taxon>Pseudomonadota</taxon>
        <taxon>Alphaproteobacteria</taxon>
        <taxon>Sphingomonadales</taxon>
        <taxon>Sphingomonadaceae</taxon>
        <taxon>Novosphingobium</taxon>
    </lineage>
</organism>
<evidence type="ECO:0000259" key="11">
    <source>
        <dbReference type="Pfam" id="PF07715"/>
    </source>
</evidence>
<keyword evidence="3 8" id="KW-1134">Transmembrane beta strand</keyword>
<dbReference type="PROSITE" id="PS52016">
    <property type="entry name" value="TONB_DEPENDENT_REC_3"/>
    <property type="match status" value="1"/>
</dbReference>
<feature type="domain" description="TonB-dependent receptor plug" evidence="11">
    <location>
        <begin position="84"/>
        <end position="195"/>
    </location>
</feature>
<protein>
    <submittedName>
        <fullName evidence="12">TonB-dependent receptor</fullName>
    </submittedName>
</protein>
<sequence>MIGPNTSIRDQGGGRPYTGEIFGAHCAKLLGEIRMTLRHLLLITTTAMVAAPVAAQAQSVSSNEADGIVVTGIRASLRDAIEIKRKASSIVDVISAEDVGKFPDANVADSLARLPGVTVDRQFGEGEQLSIAGVEPALNRLTIDGHSVASADWGGNPSDRSSRSFNYSLLSPSIISQAVVYKTPEARLQEGAIGASVDVVTRKPLDLDSNTFRFNGGYEYNDRADRGSIRGNALYSWKNADETIGILAAANYDKEQLSRAGVAVYWYRTGQALLDNAPSTATVNGKAITDLTEDERSEFASSRFASFLAREFFKQERERIGFNGAIQVRPSDNLKLTGTALIIRGNYDNVSNSMYTYGYEGSRLISAQFSGGLVTQATFSGIADGQTGSTGQLDTLYRRTRVKNDTYSLAYEWEPDGWHVTGNVGYTRASGGKDPEYLLDFRTQQGFTSGANGRNTTVDWDSPATDPTKWLSNYTANGGENITASDGRTFFGRQIGGIPTKSGFTLDKEWFTEANAVHDLNAGPFTQLLFGARFTSHENSNTTYSNAIFTDQDFTLADLDYNVLPSGLYDGLGTSGNGAPYVGMDKDGIIAALAKYGNFTDDRGLAKGEYWLVKEKIAAGYAQANFETGKLRGNVGVRFVSTKTESNFYAQSGSTVQLVQYNKTDNRFLPSINVIYDAGDTVVLRAAAAKVMSRPRYSDLAGYLSLTDSTLSGSGGNPDLKPYLATNFGFSAEWYFAPGSFLSGEVFYRDISNYVGNETLETELTNPITGNTLTYAVSRPVNGGKASVTGFSISGNTNLAWGFGIQASYTFADAETSKAEGLPFLSRNTIQISPYYENGPFQARVSYNRRSKYFYRFGRQQSQDYTDAYRQLDAQVSYAINENLSVTATASNLLDETYYQYSSTKNAPTSIYKNGRVYSASMTAKF</sequence>
<dbReference type="Gene3D" id="2.40.170.20">
    <property type="entry name" value="TonB-dependent receptor, beta-barrel domain"/>
    <property type="match status" value="1"/>
</dbReference>
<evidence type="ECO:0000256" key="4">
    <source>
        <dbReference type="ARBA" id="ARBA00022692"/>
    </source>
</evidence>
<evidence type="ECO:0000256" key="3">
    <source>
        <dbReference type="ARBA" id="ARBA00022452"/>
    </source>
</evidence>
<evidence type="ECO:0000256" key="7">
    <source>
        <dbReference type="ARBA" id="ARBA00023237"/>
    </source>
</evidence>
<dbReference type="KEGG" id="nar:Saro_2410"/>
<evidence type="ECO:0000256" key="1">
    <source>
        <dbReference type="ARBA" id="ARBA00004571"/>
    </source>
</evidence>
<dbReference type="InterPro" id="IPR036942">
    <property type="entry name" value="Beta-barrel_TonB_sf"/>
</dbReference>
<dbReference type="NCBIfam" id="TIGR01782">
    <property type="entry name" value="TonB-Xanth-Caul"/>
    <property type="match status" value="1"/>
</dbReference>
<dbReference type="STRING" id="279238.Saro_2410"/>
<gene>
    <name evidence="12" type="ordered locus">Saro_2410</name>
</gene>
<evidence type="ECO:0000259" key="10">
    <source>
        <dbReference type="Pfam" id="PF00593"/>
    </source>
</evidence>
<dbReference type="PANTHER" id="PTHR40980:SF3">
    <property type="entry name" value="TONB-DEPENDENT RECEPTOR-LIKE BETA-BARREL DOMAIN-CONTAINING PROTEIN"/>
    <property type="match status" value="1"/>
</dbReference>
<dbReference type="InterPro" id="IPR037066">
    <property type="entry name" value="Plug_dom_sf"/>
</dbReference>
<dbReference type="eggNOG" id="COG4771">
    <property type="taxonomic scope" value="Bacteria"/>
</dbReference>
<dbReference type="Pfam" id="PF07715">
    <property type="entry name" value="Plug"/>
    <property type="match status" value="1"/>
</dbReference>
<proteinExistence type="inferred from homology"/>
<keyword evidence="2 8" id="KW-0813">Transport</keyword>
<dbReference type="Proteomes" id="UP000009134">
    <property type="component" value="Chromosome"/>
</dbReference>
<evidence type="ECO:0000256" key="8">
    <source>
        <dbReference type="PROSITE-ProRule" id="PRU01360"/>
    </source>
</evidence>
<dbReference type="InterPro" id="IPR000531">
    <property type="entry name" value="Beta-barrel_TonB"/>
</dbReference>
<name>Q2G5M7_NOVAD</name>
<dbReference type="CDD" id="cd01347">
    <property type="entry name" value="ligand_gated_channel"/>
    <property type="match status" value="1"/>
</dbReference>
<evidence type="ECO:0000313" key="12">
    <source>
        <dbReference type="EMBL" id="ABD26846.1"/>
    </source>
</evidence>
<dbReference type="InterPro" id="IPR012910">
    <property type="entry name" value="Plug_dom"/>
</dbReference>
<dbReference type="InterPro" id="IPR039426">
    <property type="entry name" value="TonB-dep_rcpt-like"/>
</dbReference>
<evidence type="ECO:0000256" key="2">
    <source>
        <dbReference type="ARBA" id="ARBA00022448"/>
    </source>
</evidence>
<dbReference type="PANTHER" id="PTHR40980">
    <property type="entry name" value="PLUG DOMAIN-CONTAINING PROTEIN"/>
    <property type="match status" value="1"/>
</dbReference>
<dbReference type="Pfam" id="PF00593">
    <property type="entry name" value="TonB_dep_Rec_b-barrel"/>
    <property type="match status" value="1"/>
</dbReference>
<keyword evidence="7 8" id="KW-0998">Cell outer membrane</keyword>
<dbReference type="EMBL" id="CP000248">
    <property type="protein sequence ID" value="ABD26846.1"/>
    <property type="molecule type" value="Genomic_DNA"/>
</dbReference>
<dbReference type="GO" id="GO:0009279">
    <property type="term" value="C:cell outer membrane"/>
    <property type="evidence" value="ECO:0007669"/>
    <property type="project" value="UniProtKB-SubCell"/>
</dbReference>
<evidence type="ECO:0000256" key="9">
    <source>
        <dbReference type="RuleBase" id="RU003357"/>
    </source>
</evidence>
<dbReference type="InterPro" id="IPR010104">
    <property type="entry name" value="TonB_rcpt_bac"/>
</dbReference>
<evidence type="ECO:0000256" key="5">
    <source>
        <dbReference type="ARBA" id="ARBA00023077"/>
    </source>
</evidence>
<feature type="domain" description="TonB-dependent receptor-like beta-barrel" evidence="10">
    <location>
        <begin position="401"/>
        <end position="893"/>
    </location>
</feature>
<comment type="subcellular location">
    <subcellularLocation>
        <location evidence="1 8">Cell outer membrane</location>
        <topology evidence="1 8">Multi-pass membrane protein</topology>
    </subcellularLocation>
</comment>
<dbReference type="Gene3D" id="2.170.130.10">
    <property type="entry name" value="TonB-dependent receptor, plug domain"/>
    <property type="match status" value="1"/>
</dbReference>
<keyword evidence="5 9" id="KW-0798">TonB box</keyword>
<evidence type="ECO:0000256" key="6">
    <source>
        <dbReference type="ARBA" id="ARBA00023136"/>
    </source>
</evidence>
<dbReference type="eggNOG" id="COG1629">
    <property type="taxonomic scope" value="Bacteria"/>
</dbReference>
<dbReference type="AlphaFoldDB" id="Q2G5M7"/>
<dbReference type="HOGENOM" id="CLU_006935_2_0_5"/>
<accession>Q2G5M7</accession>
<evidence type="ECO:0000313" key="13">
    <source>
        <dbReference type="Proteomes" id="UP000009134"/>
    </source>
</evidence>
<keyword evidence="13" id="KW-1185">Reference proteome</keyword>
<dbReference type="SUPFAM" id="SSF56935">
    <property type="entry name" value="Porins"/>
    <property type="match status" value="1"/>
</dbReference>
<keyword evidence="4 8" id="KW-0812">Transmembrane</keyword>